<organism evidence="2 3">
    <name type="scientific">Candidatus Magasanikbacteria bacterium RIFOXYD1_FULL_40_23</name>
    <dbReference type="NCBI Taxonomy" id="1798705"/>
    <lineage>
        <taxon>Bacteria</taxon>
        <taxon>Candidatus Magasanikiibacteriota</taxon>
    </lineage>
</organism>
<evidence type="ECO:0000313" key="3">
    <source>
        <dbReference type="Proteomes" id="UP000176634"/>
    </source>
</evidence>
<evidence type="ECO:0000313" key="2">
    <source>
        <dbReference type="EMBL" id="OGH93284.1"/>
    </source>
</evidence>
<name>A0A1F6PBF2_9BACT</name>
<evidence type="ECO:0000256" key="1">
    <source>
        <dbReference type="SAM" id="MobiDB-lite"/>
    </source>
</evidence>
<gene>
    <name evidence="2" type="ORF">A2563_01615</name>
</gene>
<accession>A0A1F6PBF2</accession>
<reference evidence="2 3" key="1">
    <citation type="journal article" date="2016" name="Nat. Commun.">
        <title>Thousands of microbial genomes shed light on interconnected biogeochemical processes in an aquifer system.</title>
        <authorList>
            <person name="Anantharaman K."/>
            <person name="Brown C.T."/>
            <person name="Hug L.A."/>
            <person name="Sharon I."/>
            <person name="Castelle C.J."/>
            <person name="Probst A.J."/>
            <person name="Thomas B.C."/>
            <person name="Singh A."/>
            <person name="Wilkins M.J."/>
            <person name="Karaoz U."/>
            <person name="Brodie E.L."/>
            <person name="Williams K.H."/>
            <person name="Hubbard S.S."/>
            <person name="Banfield J.F."/>
        </authorList>
    </citation>
    <scope>NUCLEOTIDE SEQUENCE [LARGE SCALE GENOMIC DNA]</scope>
</reference>
<sequence>MGERRKNPSEAVGAGKKEKHEFKFKELSEEERYDEAKKNARMVLKELAPAGSTDDTQVAYHWNEHDFDSNPKIATIGELRIMIEHMEDCNAGGPGYPGMRFTISHLSVGDEFVRRERVVSFCREARLKNLSKWGPLEDDAVIWVTTTKRPQPRKTIVREWLGMLGKLDYAAAEADNEMGGEHIVSIDPNFDPKKWDEENRREQVGMIQKVIDAVENRGRLLEGLEARKDKSLVRLFFPKTGESITLTPKKMRLHIQSLSRGVLEDQEPIFTDVYASEDN</sequence>
<comment type="caution">
    <text evidence="2">The sequence shown here is derived from an EMBL/GenBank/DDBJ whole genome shotgun (WGS) entry which is preliminary data.</text>
</comment>
<dbReference type="EMBL" id="MFRA01000001">
    <property type="protein sequence ID" value="OGH93284.1"/>
    <property type="molecule type" value="Genomic_DNA"/>
</dbReference>
<proteinExistence type="predicted"/>
<dbReference type="AlphaFoldDB" id="A0A1F6PBF2"/>
<protein>
    <submittedName>
        <fullName evidence="2">Uncharacterized protein</fullName>
    </submittedName>
</protein>
<dbReference type="Proteomes" id="UP000176634">
    <property type="component" value="Unassembled WGS sequence"/>
</dbReference>
<dbReference type="STRING" id="1798705.A2563_01615"/>
<feature type="region of interest" description="Disordered" evidence="1">
    <location>
        <begin position="1"/>
        <end position="20"/>
    </location>
</feature>